<proteinExistence type="predicted"/>
<keyword evidence="2" id="KW-1185">Reference proteome</keyword>
<dbReference type="AlphaFoldDB" id="A0A8T2P0L9"/>
<evidence type="ECO:0000313" key="1">
    <source>
        <dbReference type="EMBL" id="KAG9345240.1"/>
    </source>
</evidence>
<gene>
    <name evidence="1" type="ORF">JZ751_009786</name>
</gene>
<evidence type="ECO:0000313" key="2">
    <source>
        <dbReference type="Proteomes" id="UP000824540"/>
    </source>
</evidence>
<name>A0A8T2P0L9_9TELE</name>
<protein>
    <submittedName>
        <fullName evidence="1">Uncharacterized protein</fullName>
    </submittedName>
</protein>
<organism evidence="1 2">
    <name type="scientific">Albula glossodonta</name>
    <name type="common">roundjaw bonefish</name>
    <dbReference type="NCBI Taxonomy" id="121402"/>
    <lineage>
        <taxon>Eukaryota</taxon>
        <taxon>Metazoa</taxon>
        <taxon>Chordata</taxon>
        <taxon>Craniata</taxon>
        <taxon>Vertebrata</taxon>
        <taxon>Euteleostomi</taxon>
        <taxon>Actinopterygii</taxon>
        <taxon>Neopterygii</taxon>
        <taxon>Teleostei</taxon>
        <taxon>Albuliformes</taxon>
        <taxon>Albulidae</taxon>
        <taxon>Albula</taxon>
    </lineage>
</organism>
<sequence>MENTEKRTPCVPITASVFGGSYKKIGYYDSTKGNLSWYGNDKWIGEADCSLVSPVSASSHHLASLSVSLEVHSITLSCRSPLILWV</sequence>
<reference evidence="1" key="1">
    <citation type="thesis" date="2021" institute="BYU ScholarsArchive" country="Provo, UT, USA">
        <title>Applications of and Algorithms for Genome Assembly and Genomic Analyses with an Emphasis on Marine Teleosts.</title>
        <authorList>
            <person name="Pickett B.D."/>
        </authorList>
    </citation>
    <scope>NUCLEOTIDE SEQUENCE</scope>
    <source>
        <strain evidence="1">HI-2016</strain>
    </source>
</reference>
<dbReference type="EMBL" id="JAFBMS010000018">
    <property type="protein sequence ID" value="KAG9345240.1"/>
    <property type="molecule type" value="Genomic_DNA"/>
</dbReference>
<dbReference type="Proteomes" id="UP000824540">
    <property type="component" value="Unassembled WGS sequence"/>
</dbReference>
<comment type="caution">
    <text evidence="1">The sequence shown here is derived from an EMBL/GenBank/DDBJ whole genome shotgun (WGS) entry which is preliminary data.</text>
</comment>
<accession>A0A8T2P0L9</accession>